<feature type="chain" id="PRO_5003943516" description="NADH-ubiquinone oxidoreductase chain 5" evidence="9">
    <location>
        <begin position="21"/>
        <end position="529"/>
    </location>
</feature>
<evidence type="ECO:0000256" key="4">
    <source>
        <dbReference type="ARBA" id="ARBA00022692"/>
    </source>
</evidence>
<dbReference type="RefSeq" id="YP_007890311.1">
    <property type="nucleotide sequence ID" value="NC_021112.1"/>
</dbReference>
<dbReference type="NCBIfam" id="TIGR01974">
    <property type="entry name" value="NDH_I_L"/>
    <property type="match status" value="1"/>
</dbReference>
<feature type="transmembrane region" description="Helical" evidence="8">
    <location>
        <begin position="83"/>
        <end position="102"/>
    </location>
</feature>
<feature type="transmembrane region" description="Helical" evidence="8">
    <location>
        <begin position="137"/>
        <end position="156"/>
    </location>
</feature>
<evidence type="ECO:0000259" key="11">
    <source>
        <dbReference type="Pfam" id="PF00662"/>
    </source>
</evidence>
<dbReference type="Pfam" id="PF00662">
    <property type="entry name" value="Proton_antipo_N"/>
    <property type="match status" value="1"/>
</dbReference>
<dbReference type="InterPro" id="IPR018393">
    <property type="entry name" value="NADHpl_OxRdtase_5_subgr"/>
</dbReference>
<feature type="transmembrane region" description="Helical" evidence="8">
    <location>
        <begin position="436"/>
        <end position="457"/>
    </location>
</feature>
<geneLocation type="mitochondrion" evidence="12"/>
<feature type="domain" description="NADH:quinone oxidoreductase/Mrp antiporter transmembrane" evidence="10">
    <location>
        <begin position="131"/>
        <end position="408"/>
    </location>
</feature>
<evidence type="ECO:0000256" key="6">
    <source>
        <dbReference type="ARBA" id="ARBA00023136"/>
    </source>
</evidence>
<evidence type="ECO:0000256" key="3">
    <source>
        <dbReference type="ARBA" id="ARBA00021096"/>
    </source>
</evidence>
<dbReference type="InterPro" id="IPR001750">
    <property type="entry name" value="ND/Mrp_TM"/>
</dbReference>
<feature type="transmembrane region" description="Helical" evidence="8">
    <location>
        <begin position="33"/>
        <end position="51"/>
    </location>
</feature>
<keyword evidence="6 8" id="KW-0472">Membrane</keyword>
<dbReference type="EMBL" id="JX978466">
    <property type="protein sequence ID" value="AGB07372.1"/>
    <property type="molecule type" value="Genomic_DNA"/>
</dbReference>
<feature type="signal peptide" evidence="9">
    <location>
        <begin position="1"/>
        <end position="20"/>
    </location>
</feature>
<dbReference type="PANTHER" id="PTHR42829:SF2">
    <property type="entry name" value="NADH-UBIQUINONE OXIDOREDUCTASE CHAIN 5"/>
    <property type="match status" value="1"/>
</dbReference>
<reference evidence="12" key="1">
    <citation type="journal article" date="2013" name="Mol. Biol. Evol.">
        <title>Mitochondrial DNA of Clathrina clathrus (Calcarea, Calcinea): Six Linear Chromosomes, Fragmented rRNAs, tRNA Editing, and a Novel Genetic Code.</title>
        <authorList>
            <person name="Lavrov D.V."/>
            <person name="Pett W."/>
            <person name="Voigt O."/>
            <person name="Worheide G."/>
            <person name="Forget L."/>
            <person name="Lang B.F."/>
            <person name="Kayal E."/>
        </authorList>
    </citation>
    <scope>NUCLEOTIDE SEQUENCE</scope>
</reference>
<feature type="transmembrane region" description="Helical" evidence="8">
    <location>
        <begin position="311"/>
        <end position="332"/>
    </location>
</feature>
<dbReference type="EC" id="7.1.1.2" evidence="2 8"/>
<feature type="transmembrane region" description="Helical" evidence="8">
    <location>
        <begin position="381"/>
        <end position="400"/>
    </location>
</feature>
<feature type="transmembrane region" description="Helical" evidence="8">
    <location>
        <begin position="217"/>
        <end position="235"/>
    </location>
</feature>
<gene>
    <name evidence="12" type="primary">nad5</name>
</gene>
<keyword evidence="8" id="KW-0830">Ubiquinone</keyword>
<comment type="function">
    <text evidence="8">Core subunit of the mitochondrial membrane respiratory chain NADH dehydrogenase (Complex I) which catalyzes electron transfer from NADH through the respiratory chain, using ubiquinone as an electron acceptor. Essential for the catalytic activity and assembly of complex I.</text>
</comment>
<feature type="transmembrane region" description="Helical" evidence="8">
    <location>
        <begin position="255"/>
        <end position="274"/>
    </location>
</feature>
<keyword evidence="4 8" id="KW-0812">Transmembrane</keyword>
<comment type="catalytic activity">
    <reaction evidence="7 8">
        <text>a ubiquinone + NADH + 5 H(+)(in) = a ubiquinol + NAD(+) + 4 H(+)(out)</text>
        <dbReference type="Rhea" id="RHEA:29091"/>
        <dbReference type="Rhea" id="RHEA-COMP:9565"/>
        <dbReference type="Rhea" id="RHEA-COMP:9566"/>
        <dbReference type="ChEBI" id="CHEBI:15378"/>
        <dbReference type="ChEBI" id="CHEBI:16389"/>
        <dbReference type="ChEBI" id="CHEBI:17976"/>
        <dbReference type="ChEBI" id="CHEBI:57540"/>
        <dbReference type="ChEBI" id="CHEBI:57945"/>
        <dbReference type="EC" id="7.1.1.2"/>
    </reaction>
</comment>
<organism evidence="12">
    <name type="scientific">Clathrina clathrus</name>
    <name type="common">Mediterranean sponge</name>
    <dbReference type="NCBI Taxonomy" id="1031547"/>
    <lineage>
        <taxon>Eukaryota</taxon>
        <taxon>Metazoa</taxon>
        <taxon>Porifera</taxon>
        <taxon>Calcarea</taxon>
        <taxon>Calcinea</taxon>
        <taxon>Clathrinida</taxon>
        <taxon>Clathrinidae</taxon>
        <taxon>Clathrina</taxon>
    </lineage>
</organism>
<accession>L0HQP9</accession>
<evidence type="ECO:0000313" key="12">
    <source>
        <dbReference type="EMBL" id="AGB07372.1"/>
    </source>
</evidence>
<dbReference type="PANTHER" id="PTHR42829">
    <property type="entry name" value="NADH-UBIQUINONE OXIDOREDUCTASE CHAIN 5"/>
    <property type="match status" value="1"/>
</dbReference>
<feature type="domain" description="NADH-Ubiquinone oxidoreductase (complex I) chain 5 N-terminal" evidence="11">
    <location>
        <begin position="67"/>
        <end position="115"/>
    </location>
</feature>
<dbReference type="GO" id="GO:0016020">
    <property type="term" value="C:membrane"/>
    <property type="evidence" value="ECO:0007669"/>
    <property type="project" value="UniProtKB-SubCell"/>
</dbReference>
<dbReference type="Pfam" id="PF00361">
    <property type="entry name" value="Proton_antipo_M"/>
    <property type="match status" value="1"/>
</dbReference>
<keyword evidence="8" id="KW-0520">NAD</keyword>
<feature type="transmembrane region" description="Helical" evidence="8">
    <location>
        <begin position="114"/>
        <end position="131"/>
    </location>
</feature>
<evidence type="ECO:0000256" key="9">
    <source>
        <dbReference type="SAM" id="SignalP"/>
    </source>
</evidence>
<dbReference type="GO" id="GO:0008137">
    <property type="term" value="F:NADH dehydrogenase (ubiquinone) activity"/>
    <property type="evidence" value="ECO:0007669"/>
    <property type="project" value="UniProtKB-EC"/>
</dbReference>
<dbReference type="InterPro" id="IPR001516">
    <property type="entry name" value="Proton_antipo_N"/>
</dbReference>
<dbReference type="GO" id="GO:0003954">
    <property type="term" value="F:NADH dehydrogenase activity"/>
    <property type="evidence" value="ECO:0007669"/>
    <property type="project" value="TreeGrafter"/>
</dbReference>
<dbReference type="AlphaFoldDB" id="L0HQP9"/>
<dbReference type="GeneID" id="15332550"/>
<evidence type="ECO:0000256" key="7">
    <source>
        <dbReference type="ARBA" id="ARBA00049551"/>
    </source>
</evidence>
<dbReference type="PRINTS" id="PR01434">
    <property type="entry name" value="NADHDHGNASE5"/>
</dbReference>
<evidence type="ECO:0000256" key="2">
    <source>
        <dbReference type="ARBA" id="ARBA00012944"/>
    </source>
</evidence>
<keyword evidence="8" id="KW-0813">Transport</keyword>
<evidence type="ECO:0000256" key="8">
    <source>
        <dbReference type="RuleBase" id="RU003404"/>
    </source>
</evidence>
<proteinExistence type="inferred from homology"/>
<name>L0HQP9_CLACL</name>
<evidence type="ECO:0000259" key="10">
    <source>
        <dbReference type="Pfam" id="PF00361"/>
    </source>
</evidence>
<keyword evidence="9" id="KW-0732">Signal</keyword>
<evidence type="ECO:0000256" key="5">
    <source>
        <dbReference type="ARBA" id="ARBA00022989"/>
    </source>
</evidence>
<protein>
    <recommendedName>
        <fullName evidence="3 8">NADH-ubiquinone oxidoreductase chain 5</fullName>
        <ecNumber evidence="2 8">7.1.1.2</ecNumber>
    </recommendedName>
</protein>
<keyword evidence="5 8" id="KW-1133">Transmembrane helix</keyword>
<feature type="transmembrane region" description="Helical" evidence="8">
    <location>
        <begin position="168"/>
        <end position="187"/>
    </location>
</feature>
<feature type="transmembrane region" description="Helical" evidence="8">
    <location>
        <begin position="286"/>
        <end position="305"/>
    </location>
</feature>
<comment type="subcellular location">
    <subcellularLocation>
        <location evidence="1">Membrane</location>
        <topology evidence="1">Multi-pass membrane protein</topology>
    </subcellularLocation>
</comment>
<comment type="similarity">
    <text evidence="8">Belongs to the complex I subunit 5 family.</text>
</comment>
<dbReference type="InterPro" id="IPR003945">
    <property type="entry name" value="NU5C-like"/>
</dbReference>
<evidence type="ECO:0000256" key="1">
    <source>
        <dbReference type="ARBA" id="ARBA00004141"/>
    </source>
</evidence>
<sequence length="529" mass="58789">MICLFLIFVFFLLMLMMGWGSVGGQYCHLLVAGFFVLISCSLGLVVLLEVNTSSYNTLYLPFLFSFNLDSLNGSLSFSLNSVSLAMVCLVVAISWAVTMYSSEYLKKDPFRIRFYLYLILFCWFMLVLVMADGLLGLFIGWEGVGVCSYLLVNYWSTRLQANKSSIKAILLNRVGDMGLMVAMVWIVEKYSSLDYIYFSSEWVTVSISEVSSNGGNVGLKFICLMLFLSMMAKSAQVGLHNWLPDAMEGPTPVSALIHAATMVTAGVYLTMRTVSLFEATRGANEMLVIFGSLTCFLAASIGLVQEDIKKVIAYSTCSQLGYMILASGLSAYSVSLFHLLNHGFFKALLFLNAGITIHNFASDQDLRGLGGNIFKNTFTYTMSMVGSLGLIGFPFFSGYFSKDIIIEMQRFLTYPDFGSHVGGGGSLLSFKPTGRLYLLFSWYLSMLTITLTAFYSLKVLYGVSSSESKSRNSFVSIKLDSYPDSWIVKGKSLVEEFKRVVGRAWEEWLRQAENGRFGKVWGLLIGNDS</sequence>
<dbReference type="GO" id="GO:0042773">
    <property type="term" value="P:ATP synthesis coupled electron transport"/>
    <property type="evidence" value="ECO:0007669"/>
    <property type="project" value="InterPro"/>
</dbReference>
<keyword evidence="8 12" id="KW-0496">Mitochondrion</keyword>
<dbReference type="GO" id="GO:0015990">
    <property type="term" value="P:electron transport coupled proton transport"/>
    <property type="evidence" value="ECO:0007669"/>
    <property type="project" value="TreeGrafter"/>
</dbReference>